<accession>A0A8S5N1T6</accession>
<dbReference type="InterPro" id="IPR003594">
    <property type="entry name" value="HATPase_dom"/>
</dbReference>
<dbReference type="GO" id="GO:0016301">
    <property type="term" value="F:kinase activity"/>
    <property type="evidence" value="ECO:0007669"/>
    <property type="project" value="UniProtKB-KW"/>
</dbReference>
<dbReference type="InterPro" id="IPR036890">
    <property type="entry name" value="HATPase_C_sf"/>
</dbReference>
<organism evidence="2">
    <name type="scientific">Podoviridae sp. cttxo15</name>
    <dbReference type="NCBI Taxonomy" id="2826584"/>
    <lineage>
        <taxon>Viruses</taxon>
        <taxon>Duplodnaviria</taxon>
        <taxon>Heunggongvirae</taxon>
        <taxon>Uroviricota</taxon>
        <taxon>Caudoviricetes</taxon>
    </lineage>
</organism>
<dbReference type="Pfam" id="PF02518">
    <property type="entry name" value="HATPase_c"/>
    <property type="match status" value="1"/>
</dbReference>
<protein>
    <submittedName>
        <fullName evidence="2">Histidine kinase-, DNA gyrase B-, and HSP90-like ATPase</fullName>
    </submittedName>
</protein>
<keyword evidence="2" id="KW-0418">Kinase</keyword>
<sequence length="183" mass="20637">MYAIDLKDKNKYSGNSQNLIEITPIISREQNELLTSGGVDKICAKLFVRAKNIQKESTEGKRFLDNLENTLLLAVTELLDNINIHSEADLSQKASMYMMQYYPSKKKTHLAIIDSGIGIVESLKKSSHFNLSREDKDYLQLSLEKNITNGKGRGNGLAMVREIIEETSSKLEIYSNGVLYTKN</sequence>
<feature type="domain" description="Histidine kinase/HSP90-like ATPase" evidence="1">
    <location>
        <begin position="68"/>
        <end position="173"/>
    </location>
</feature>
<evidence type="ECO:0000259" key="1">
    <source>
        <dbReference type="Pfam" id="PF02518"/>
    </source>
</evidence>
<dbReference type="Gene3D" id="3.30.565.10">
    <property type="entry name" value="Histidine kinase-like ATPase, C-terminal domain"/>
    <property type="match status" value="1"/>
</dbReference>
<name>A0A8S5N1T6_9CAUD</name>
<keyword evidence="2" id="KW-0808">Transferase</keyword>
<reference evidence="2" key="1">
    <citation type="journal article" date="2021" name="Proc. Natl. Acad. Sci. U.S.A.">
        <title>A Catalog of Tens of Thousands of Viruses from Human Metagenomes Reveals Hidden Associations with Chronic Diseases.</title>
        <authorList>
            <person name="Tisza M.J."/>
            <person name="Buck C.B."/>
        </authorList>
    </citation>
    <scope>NUCLEOTIDE SEQUENCE</scope>
    <source>
        <strain evidence="2">Cttxo15</strain>
    </source>
</reference>
<dbReference type="EMBL" id="BK015041">
    <property type="protein sequence ID" value="DAD88440.1"/>
    <property type="molecule type" value="Genomic_DNA"/>
</dbReference>
<dbReference type="SUPFAM" id="SSF55874">
    <property type="entry name" value="ATPase domain of HSP90 chaperone/DNA topoisomerase II/histidine kinase"/>
    <property type="match status" value="1"/>
</dbReference>
<proteinExistence type="predicted"/>
<evidence type="ECO:0000313" key="2">
    <source>
        <dbReference type="EMBL" id="DAD88440.1"/>
    </source>
</evidence>